<dbReference type="InterPro" id="IPR001761">
    <property type="entry name" value="Peripla_BP/Lac1_sug-bd_dom"/>
</dbReference>
<dbReference type="InterPro" id="IPR028082">
    <property type="entry name" value="Peripla_BP_I"/>
</dbReference>
<protein>
    <submittedName>
        <fullName evidence="6">LacI family DNA-binding transcriptional regulator</fullName>
    </submittedName>
</protein>
<dbReference type="Gene3D" id="3.40.50.2300">
    <property type="match status" value="2"/>
</dbReference>
<dbReference type="Gene3D" id="1.10.260.40">
    <property type="entry name" value="lambda repressor-like DNA-binding domains"/>
    <property type="match status" value="1"/>
</dbReference>
<dbReference type="InterPro" id="IPR000843">
    <property type="entry name" value="HTH_LacI"/>
</dbReference>
<dbReference type="SUPFAM" id="SSF53822">
    <property type="entry name" value="Periplasmic binding protein-like I"/>
    <property type="match status" value="1"/>
</dbReference>
<organism evidence="6 7">
    <name type="scientific">Marinomonas phaeophyticola</name>
    <dbReference type="NCBI Taxonomy" id="3004091"/>
    <lineage>
        <taxon>Bacteria</taxon>
        <taxon>Pseudomonadati</taxon>
        <taxon>Pseudomonadota</taxon>
        <taxon>Gammaproteobacteria</taxon>
        <taxon>Oceanospirillales</taxon>
        <taxon>Oceanospirillaceae</taxon>
        <taxon>Marinomonas</taxon>
    </lineage>
</organism>
<dbReference type="PROSITE" id="PS50932">
    <property type="entry name" value="HTH_LACI_2"/>
    <property type="match status" value="1"/>
</dbReference>
<dbReference type="Pfam" id="PF00356">
    <property type="entry name" value="LacI"/>
    <property type="match status" value="1"/>
</dbReference>
<dbReference type="CDD" id="cd06289">
    <property type="entry name" value="PBP1_MalI-like"/>
    <property type="match status" value="1"/>
</dbReference>
<gene>
    <name evidence="6" type="ORF">O1D97_04415</name>
</gene>
<evidence type="ECO:0000313" key="7">
    <source>
        <dbReference type="Proteomes" id="UP001149719"/>
    </source>
</evidence>
<dbReference type="PANTHER" id="PTHR30146">
    <property type="entry name" value="LACI-RELATED TRANSCRIPTIONAL REPRESSOR"/>
    <property type="match status" value="1"/>
</dbReference>
<dbReference type="GO" id="GO:0003677">
    <property type="term" value="F:DNA binding"/>
    <property type="evidence" value="ECO:0007669"/>
    <property type="project" value="UniProtKB-KW"/>
</dbReference>
<evidence type="ECO:0000313" key="6">
    <source>
        <dbReference type="EMBL" id="MCZ2720907.1"/>
    </source>
</evidence>
<dbReference type="PANTHER" id="PTHR30146:SF148">
    <property type="entry name" value="HTH-TYPE TRANSCRIPTIONAL REPRESSOR PURR-RELATED"/>
    <property type="match status" value="1"/>
</dbReference>
<keyword evidence="4" id="KW-0804">Transcription</keyword>
<comment type="caution">
    <text evidence="6">The sequence shown here is derived from an EMBL/GenBank/DDBJ whole genome shotgun (WGS) entry which is preliminary data.</text>
</comment>
<keyword evidence="7" id="KW-1185">Reference proteome</keyword>
<dbReference type="InterPro" id="IPR010982">
    <property type="entry name" value="Lambda_DNA-bd_dom_sf"/>
</dbReference>
<reference evidence="6" key="1">
    <citation type="submission" date="2022-12" db="EMBL/GenBank/DDBJ databases">
        <title>Marinomonas 15G1-11 sp. nov, isolated from marine algae.</title>
        <authorList>
            <person name="Butt M."/>
            <person name="Choi D.G."/>
            <person name="Kim J.M."/>
            <person name="Lee J.K."/>
            <person name="Baek J.H."/>
            <person name="Jeon C.O."/>
        </authorList>
    </citation>
    <scope>NUCLEOTIDE SEQUENCE</scope>
    <source>
        <strain evidence="6">15G1-11</strain>
    </source>
</reference>
<accession>A0ABT4JRB8</accession>
<dbReference type="SMART" id="SM00354">
    <property type="entry name" value="HTH_LACI"/>
    <property type="match status" value="1"/>
</dbReference>
<sequence>MVQKKHLTLKDIAKQLGVSTATVSLSINNSPLVAEKTRLLVQQKIKEVGYVYNRRAASLITGKSGMVGLAVHDFTNPYFTEVCASAEKTLSEKGRMSLLCNSYENIEQQERFINALIEHNSDGLLLCPVVGTGMDALQPLLTRGLPTVLVTRDIDGSNMDFVGNDERYSLHLATRHLLSLGHKRIAFVGGHIDAKAAKERRLGYVDAIKLHGLPLDESLMFDCENKSEAAEALLPSVLAMDSPPTAIVGFSDLIALGVLSALIQMGLEPGKDIAVVGCDNIAESNRHYTQLTTINVQKSLIGQMAATFLFQRLADPYMPPQRKIFDSELIIRRSCGAYLKS</sequence>
<dbReference type="CDD" id="cd01392">
    <property type="entry name" value="HTH_LacI"/>
    <property type="match status" value="1"/>
</dbReference>
<evidence type="ECO:0000259" key="5">
    <source>
        <dbReference type="PROSITE" id="PS50932"/>
    </source>
</evidence>
<evidence type="ECO:0000256" key="1">
    <source>
        <dbReference type="ARBA" id="ARBA00022491"/>
    </source>
</evidence>
<feature type="domain" description="HTH lacI-type" evidence="5">
    <location>
        <begin position="7"/>
        <end position="61"/>
    </location>
</feature>
<dbReference type="RefSeq" id="WP_269123169.1">
    <property type="nucleotide sequence ID" value="NZ_JAPUBN010000011.1"/>
</dbReference>
<proteinExistence type="predicted"/>
<evidence type="ECO:0000256" key="3">
    <source>
        <dbReference type="ARBA" id="ARBA00023125"/>
    </source>
</evidence>
<keyword evidence="1" id="KW-0678">Repressor</keyword>
<keyword evidence="2" id="KW-0805">Transcription regulation</keyword>
<dbReference type="Pfam" id="PF00532">
    <property type="entry name" value="Peripla_BP_1"/>
    <property type="match status" value="1"/>
</dbReference>
<dbReference type="SUPFAM" id="SSF47413">
    <property type="entry name" value="lambda repressor-like DNA-binding domains"/>
    <property type="match status" value="1"/>
</dbReference>
<evidence type="ECO:0000256" key="2">
    <source>
        <dbReference type="ARBA" id="ARBA00023015"/>
    </source>
</evidence>
<evidence type="ECO:0000256" key="4">
    <source>
        <dbReference type="ARBA" id="ARBA00023163"/>
    </source>
</evidence>
<dbReference type="Proteomes" id="UP001149719">
    <property type="component" value="Unassembled WGS sequence"/>
</dbReference>
<name>A0ABT4JRB8_9GAMM</name>
<keyword evidence="3 6" id="KW-0238">DNA-binding</keyword>
<dbReference type="EMBL" id="JAPUBN010000011">
    <property type="protein sequence ID" value="MCZ2720907.1"/>
    <property type="molecule type" value="Genomic_DNA"/>
</dbReference>